<accession>A0A834SX83</accession>
<keyword evidence="2" id="KW-1185">Reference proteome</keyword>
<dbReference type="AlphaFoldDB" id="A0A834SX83"/>
<dbReference type="OrthoDB" id="1902436at2759"/>
<dbReference type="EMBL" id="JAAIUW010000010">
    <property type="protein sequence ID" value="KAF7811900.1"/>
    <property type="molecule type" value="Genomic_DNA"/>
</dbReference>
<organism evidence="1 2">
    <name type="scientific">Senna tora</name>
    <dbReference type="NCBI Taxonomy" id="362788"/>
    <lineage>
        <taxon>Eukaryota</taxon>
        <taxon>Viridiplantae</taxon>
        <taxon>Streptophyta</taxon>
        <taxon>Embryophyta</taxon>
        <taxon>Tracheophyta</taxon>
        <taxon>Spermatophyta</taxon>
        <taxon>Magnoliopsida</taxon>
        <taxon>eudicotyledons</taxon>
        <taxon>Gunneridae</taxon>
        <taxon>Pentapetalae</taxon>
        <taxon>rosids</taxon>
        <taxon>fabids</taxon>
        <taxon>Fabales</taxon>
        <taxon>Fabaceae</taxon>
        <taxon>Caesalpinioideae</taxon>
        <taxon>Cassia clade</taxon>
        <taxon>Senna</taxon>
    </lineage>
</organism>
<reference evidence="1" key="1">
    <citation type="submission" date="2020-09" db="EMBL/GenBank/DDBJ databases">
        <title>Genome-Enabled Discovery of Anthraquinone Biosynthesis in Senna tora.</title>
        <authorList>
            <person name="Kang S.-H."/>
            <person name="Pandey R.P."/>
            <person name="Lee C.-M."/>
            <person name="Sim J.-S."/>
            <person name="Jeong J.-T."/>
            <person name="Choi B.-S."/>
            <person name="Jung M."/>
            <person name="Ginzburg D."/>
            <person name="Zhao K."/>
            <person name="Won S.Y."/>
            <person name="Oh T.-J."/>
            <person name="Yu Y."/>
            <person name="Kim N.-H."/>
            <person name="Lee O.R."/>
            <person name="Lee T.-H."/>
            <person name="Bashyal P."/>
            <person name="Kim T.-S."/>
            <person name="Lee W.-H."/>
            <person name="Kawkins C."/>
            <person name="Kim C.-K."/>
            <person name="Kim J.S."/>
            <person name="Ahn B.O."/>
            <person name="Rhee S.Y."/>
            <person name="Sohng J.K."/>
        </authorList>
    </citation>
    <scope>NUCLEOTIDE SEQUENCE</scope>
    <source>
        <tissue evidence="1">Leaf</tissue>
    </source>
</reference>
<gene>
    <name evidence="1" type="ORF">G2W53_032876</name>
</gene>
<proteinExistence type="predicted"/>
<dbReference type="Proteomes" id="UP000634136">
    <property type="component" value="Unassembled WGS sequence"/>
</dbReference>
<protein>
    <submittedName>
        <fullName evidence="1">Uncharacterized protein</fullName>
    </submittedName>
</protein>
<comment type="caution">
    <text evidence="1">The sequence shown here is derived from an EMBL/GenBank/DDBJ whole genome shotgun (WGS) entry which is preliminary data.</text>
</comment>
<sequence>MVSLICCTSLIKPFTPNMHSPVLCSYRSAVGVRTGAIGETASDWGFRYESFHANGIIGVFMNYGQYKEHGVGIDEENPLFWLVAQPLAESIAHDMLLRLGHQPGRSRFSLLCHNNCSTRDTHLPAATNIVAKAITSGTLLPAHISIKGRGTNEDDESQNPYSTSPSIEVFTCLLDALEISWLMSSGMLPSIRTHMQRRLQSTHDPPACNKIWKLNEIRLEAFLKGLDSTSEHEADDEVVLLPVPPPTYKGKGKEKVNTFDVVDVNERRKTLFQVSTALGLQQLFLRSIQLQLSGSSFSTPNGSFLGLNSCSLPKAHSQVPKALGLQWLFLRSKQLWLFRSSFSTPNGSFLGLNSCSLPEAHSQLPTALGLQWLFLRSKQL</sequence>
<evidence type="ECO:0000313" key="2">
    <source>
        <dbReference type="Proteomes" id="UP000634136"/>
    </source>
</evidence>
<name>A0A834SX83_9FABA</name>
<evidence type="ECO:0000313" key="1">
    <source>
        <dbReference type="EMBL" id="KAF7811900.1"/>
    </source>
</evidence>